<dbReference type="PANTHER" id="PTHR32385">
    <property type="entry name" value="MANNOSYL PHOSPHORYLINOSITOL CERAMIDE SYNTHASE"/>
    <property type="match status" value="1"/>
</dbReference>
<dbReference type="Gene3D" id="3.90.550.20">
    <property type="match status" value="1"/>
</dbReference>
<gene>
    <name evidence="2" type="ORF">DKT75_01030</name>
</gene>
<dbReference type="InterPro" id="IPR051706">
    <property type="entry name" value="Glycosyltransferase_domain"/>
</dbReference>
<dbReference type="EMBL" id="QGKL01000006">
    <property type="protein sequence ID" value="PWQ99314.1"/>
    <property type="molecule type" value="Genomic_DNA"/>
</dbReference>
<dbReference type="RefSeq" id="WP_109821580.1">
    <property type="nucleotide sequence ID" value="NZ_QGKL01000006.1"/>
</dbReference>
<dbReference type="PANTHER" id="PTHR32385:SF15">
    <property type="entry name" value="INOSITOL PHOSPHOCERAMIDE MANNOSYLTRANSFERASE 1"/>
    <property type="match status" value="1"/>
</dbReference>
<dbReference type="InterPro" id="IPR011990">
    <property type="entry name" value="TPR-like_helical_dom_sf"/>
</dbReference>
<evidence type="ECO:0000256" key="1">
    <source>
        <dbReference type="ARBA" id="ARBA00022679"/>
    </source>
</evidence>
<dbReference type="Gene3D" id="1.25.40.10">
    <property type="entry name" value="Tetratricopeptide repeat domain"/>
    <property type="match status" value="1"/>
</dbReference>
<keyword evidence="1" id="KW-0808">Transferase</keyword>
<dbReference type="InterPro" id="IPR029044">
    <property type="entry name" value="Nucleotide-diphossugar_trans"/>
</dbReference>
<dbReference type="Pfam" id="PF04488">
    <property type="entry name" value="Gly_transf_sug"/>
    <property type="match status" value="1"/>
</dbReference>
<evidence type="ECO:0008006" key="4">
    <source>
        <dbReference type="Google" id="ProtNLM"/>
    </source>
</evidence>
<reference evidence="2 3" key="1">
    <citation type="submission" date="2018-05" db="EMBL/GenBank/DDBJ databases">
        <title>Leucothrix arctica sp. nov., isolated from Arctic seawater.</title>
        <authorList>
            <person name="Choi A."/>
            <person name="Baek K."/>
        </authorList>
    </citation>
    <scope>NUCLEOTIDE SEQUENCE [LARGE SCALE GENOMIC DNA]</scope>
    <source>
        <strain evidence="2 3">IMCC9719</strain>
    </source>
</reference>
<dbReference type="GO" id="GO:0000030">
    <property type="term" value="F:mannosyltransferase activity"/>
    <property type="evidence" value="ECO:0007669"/>
    <property type="project" value="TreeGrafter"/>
</dbReference>
<dbReference type="Proteomes" id="UP000245506">
    <property type="component" value="Unassembled WGS sequence"/>
</dbReference>
<evidence type="ECO:0000313" key="3">
    <source>
        <dbReference type="Proteomes" id="UP000245506"/>
    </source>
</evidence>
<proteinExistence type="predicted"/>
<protein>
    <recommendedName>
        <fullName evidence="4">Tetratricopeptide repeat protein</fullName>
    </recommendedName>
</protein>
<name>A0A317CL46_9GAMM</name>
<evidence type="ECO:0000313" key="2">
    <source>
        <dbReference type="EMBL" id="PWQ99314.1"/>
    </source>
</evidence>
<comment type="caution">
    <text evidence="2">The sequence shown here is derived from an EMBL/GenBank/DDBJ whole genome shotgun (WGS) entry which is preliminary data.</text>
</comment>
<dbReference type="GO" id="GO:0016020">
    <property type="term" value="C:membrane"/>
    <property type="evidence" value="ECO:0007669"/>
    <property type="project" value="GOC"/>
</dbReference>
<dbReference type="InterPro" id="IPR007577">
    <property type="entry name" value="GlycoTrfase_DXD_sugar-bd_CS"/>
</dbReference>
<dbReference type="SUPFAM" id="SSF48452">
    <property type="entry name" value="TPR-like"/>
    <property type="match status" value="1"/>
</dbReference>
<organism evidence="2 3">
    <name type="scientific">Leucothrix arctica</name>
    <dbReference type="NCBI Taxonomy" id="1481894"/>
    <lineage>
        <taxon>Bacteria</taxon>
        <taxon>Pseudomonadati</taxon>
        <taxon>Pseudomonadota</taxon>
        <taxon>Gammaproteobacteria</taxon>
        <taxon>Thiotrichales</taxon>
        <taxon>Thiotrichaceae</taxon>
        <taxon>Leucothrix</taxon>
    </lineage>
</organism>
<dbReference type="AlphaFoldDB" id="A0A317CL46"/>
<keyword evidence="3" id="KW-1185">Reference proteome</keyword>
<dbReference type="GO" id="GO:0051999">
    <property type="term" value="P:mannosyl-inositol phosphorylceramide biosynthetic process"/>
    <property type="evidence" value="ECO:0007669"/>
    <property type="project" value="TreeGrafter"/>
</dbReference>
<dbReference type="OrthoDB" id="9802987at2"/>
<sequence>MEALNLHQLRTKLLNLRAQGEHDATIEGFKGLLNQYPDDQRSYIDIAISFREVGNLEESINYINALLKREDTQDNWRQVAEKNLVQALFPYVNQLISKGHFNRARLFWQNHLKEQIILEADIPRVSLINFRFSCEAGLGTIASFEHYYFLEKLKDRNKYEALAREVAFYCFKTGEYTLADTIASWYQLHPWSDLLKLNVSLETKTFIQTLQLSDQILAKPKLPLHLKHNVYQKRFSLGLLLAEPQITDDALGQLLKLSNTENQWGQAMLNIRRQYLNVYKTVDVVQLAKQTDKQNLSLTYIQQIKNEENFFKQVVVSSLYLSKLILPNGHNAKISGEPTHVPKKIMQYWDQQTPPDDVLVNIESWKKAYSDYEYKLFNFESASNYLLTHFGQEQVDLFQKRNHPAMQADIFRLFFLYNEGGVYADVDIYCQRKVSANNSATLRYQIFNILEITNDFIALPKQSPIIKLALETLATFEEDLLQDKNVWWVTGPGLFNYCLAQAFSHSLVNQTEFDHEITLIHNCNYRQSIKSSELEYKKSTRAWQLQVTSE</sequence>
<accession>A0A317CL46</accession>
<dbReference type="SUPFAM" id="SSF53448">
    <property type="entry name" value="Nucleotide-diphospho-sugar transferases"/>
    <property type="match status" value="1"/>
</dbReference>